<keyword evidence="1" id="KW-0949">S-adenosyl-L-methionine</keyword>
<name>A0A1E3A702_9FIRM</name>
<evidence type="ECO:0000256" key="4">
    <source>
        <dbReference type="ARBA" id="ARBA00023014"/>
    </source>
</evidence>
<evidence type="ECO:0000259" key="5">
    <source>
        <dbReference type="PROSITE" id="PS51918"/>
    </source>
</evidence>
<evidence type="ECO:0000256" key="3">
    <source>
        <dbReference type="ARBA" id="ARBA00023004"/>
    </source>
</evidence>
<evidence type="ECO:0000313" key="6">
    <source>
        <dbReference type="EMBL" id="ODM04171.1"/>
    </source>
</evidence>
<dbReference type="InterPro" id="IPR006638">
    <property type="entry name" value="Elp3/MiaA/NifB-like_rSAM"/>
</dbReference>
<dbReference type="GO" id="GO:0046872">
    <property type="term" value="F:metal ion binding"/>
    <property type="evidence" value="ECO:0007669"/>
    <property type="project" value="UniProtKB-KW"/>
</dbReference>
<dbReference type="SUPFAM" id="SSF102114">
    <property type="entry name" value="Radical SAM enzymes"/>
    <property type="match status" value="1"/>
</dbReference>
<organism evidence="6 7">
    <name type="scientific">Eisenbergiella tayi</name>
    <dbReference type="NCBI Taxonomy" id="1432052"/>
    <lineage>
        <taxon>Bacteria</taxon>
        <taxon>Bacillati</taxon>
        <taxon>Bacillota</taxon>
        <taxon>Clostridia</taxon>
        <taxon>Lachnospirales</taxon>
        <taxon>Lachnospiraceae</taxon>
        <taxon>Eisenbergiella</taxon>
    </lineage>
</organism>
<dbReference type="EMBL" id="MCGH01000003">
    <property type="protein sequence ID" value="ODM04171.1"/>
    <property type="molecule type" value="Genomic_DNA"/>
</dbReference>
<proteinExistence type="predicted"/>
<dbReference type="InterPro" id="IPR023995">
    <property type="entry name" value="HemZ"/>
</dbReference>
<dbReference type="AlphaFoldDB" id="A0A1E3A702"/>
<dbReference type="PATRIC" id="fig|1432052.4.peg.5528"/>
<keyword evidence="2" id="KW-0479">Metal-binding</keyword>
<dbReference type="PANTHER" id="PTHR13932:SF1">
    <property type="entry name" value="OXYGEN-INDEPENDENT COPROPORPHYRINOGEN-III OXIDASE-LIKE PROTEIN HEMZ"/>
    <property type="match status" value="1"/>
</dbReference>
<dbReference type="InterPro" id="IPR058240">
    <property type="entry name" value="rSAM_sf"/>
</dbReference>
<keyword evidence="3" id="KW-0408">Iron</keyword>
<dbReference type="PROSITE" id="PS51918">
    <property type="entry name" value="RADICAL_SAM"/>
    <property type="match status" value="1"/>
</dbReference>
<evidence type="ECO:0000313" key="7">
    <source>
        <dbReference type="Proteomes" id="UP000094067"/>
    </source>
</evidence>
<dbReference type="GO" id="GO:0051989">
    <property type="term" value="F:coproporphyrinogen dehydrogenase activity"/>
    <property type="evidence" value="ECO:0007669"/>
    <property type="project" value="UniProtKB-EC"/>
</dbReference>
<dbReference type="NCBIfam" id="TIGR03994">
    <property type="entry name" value="rSAM_HemZ"/>
    <property type="match status" value="1"/>
</dbReference>
<dbReference type="SFLD" id="SFLDG01082">
    <property type="entry name" value="B12-binding_domain_containing"/>
    <property type="match status" value="1"/>
</dbReference>
<dbReference type="InterPro" id="IPR007197">
    <property type="entry name" value="rSAM"/>
</dbReference>
<dbReference type="GO" id="GO:0051539">
    <property type="term" value="F:4 iron, 4 sulfur cluster binding"/>
    <property type="evidence" value="ECO:0007669"/>
    <property type="project" value="TreeGrafter"/>
</dbReference>
<sequence>MLAVRLNKAQFEYDIHSIIKAFYPAETVKVFEEGTKDFESDGDNPQITIRFGEKEIRVELSGTEYETALSSPEERPVVKNELKQLLYRILSAHTGKKLPWGTLTGIRPTKIAMQFLEAGTGGDTEADSNNPFTEAEILDYMKETYYCSEEKALLAIDIAKREKRILADIHYDKGYSLYIGIPFCPTTCLYCSFTSFPIFSWKDRVGDYLAALEKEMDFVRDACRDKILDSVYIGGGTPTTLEPEEMRRLLKKVRDTFDFSQVKEFTVEAGRADSITRDKLRVMKEYGVTRISVNPQTMNQETLDLIGRRHTVEQVEEAFRLAREEGFTNINMDLILGLPGETREHVEHTIEEVKRLHPDSLTVHSLAIKRASKMSLWIEKNGIETLHNTDETMEIAALGAAEMGMKPYYLYRQKNMSGNFENVGYASEGNYGIYNILIMEEKQTIMALGAGTISKAVYPDGRIERCDNVKDVALYMEKIDEMIERKRKLLQN</sequence>
<dbReference type="SFLD" id="SFLDG01065">
    <property type="entry name" value="anaerobic_coproporphyrinogen-I"/>
    <property type="match status" value="1"/>
</dbReference>
<dbReference type="Gene3D" id="3.20.20.70">
    <property type="entry name" value="Aldolase class I"/>
    <property type="match status" value="1"/>
</dbReference>
<evidence type="ECO:0000256" key="2">
    <source>
        <dbReference type="ARBA" id="ARBA00022723"/>
    </source>
</evidence>
<dbReference type="Pfam" id="PF04055">
    <property type="entry name" value="Radical_SAM"/>
    <property type="match status" value="1"/>
</dbReference>
<dbReference type="RefSeq" id="WP_069154402.1">
    <property type="nucleotide sequence ID" value="NZ_MCGH01000003.1"/>
</dbReference>
<accession>A0A1E3A702</accession>
<keyword evidence="4" id="KW-0411">Iron-sulfur</keyword>
<dbReference type="SFLD" id="SFLDF00310">
    <property type="entry name" value="oxygen-independent_coproporphy"/>
    <property type="match status" value="1"/>
</dbReference>
<dbReference type="CDD" id="cd01335">
    <property type="entry name" value="Radical_SAM"/>
    <property type="match status" value="1"/>
</dbReference>
<dbReference type="Proteomes" id="UP000094067">
    <property type="component" value="Unassembled WGS sequence"/>
</dbReference>
<feature type="domain" description="Radical SAM core" evidence="5">
    <location>
        <begin position="169"/>
        <end position="414"/>
    </location>
</feature>
<dbReference type="InterPro" id="IPR013785">
    <property type="entry name" value="Aldolase_TIM"/>
</dbReference>
<dbReference type="GO" id="GO:0005737">
    <property type="term" value="C:cytoplasm"/>
    <property type="evidence" value="ECO:0007669"/>
    <property type="project" value="TreeGrafter"/>
</dbReference>
<comment type="caution">
    <text evidence="6">The sequence shown here is derived from an EMBL/GenBank/DDBJ whole genome shotgun (WGS) entry which is preliminary data.</text>
</comment>
<dbReference type="EC" id="1.3.98.3" evidence="6"/>
<protein>
    <submittedName>
        <fullName evidence="6">Oxygen-independent coproporphyrinogen-III oxidase 2</fullName>
        <ecNumber evidence="6">1.3.98.3</ecNumber>
    </submittedName>
</protein>
<reference evidence="6 7" key="1">
    <citation type="submission" date="2016-07" db="EMBL/GenBank/DDBJ databases">
        <title>Characterization of isolates of Eisenbergiella tayi derived from blood cultures, using whole genome sequencing.</title>
        <authorList>
            <person name="Burdz T."/>
            <person name="Wiebe D."/>
            <person name="Huynh C."/>
            <person name="Bernard K."/>
        </authorList>
    </citation>
    <scope>NUCLEOTIDE SEQUENCE [LARGE SCALE GENOMIC DNA]</scope>
    <source>
        <strain evidence="6 7">NML 110608</strain>
    </source>
</reference>
<dbReference type="GO" id="GO:0006779">
    <property type="term" value="P:porphyrin-containing compound biosynthetic process"/>
    <property type="evidence" value="ECO:0007669"/>
    <property type="project" value="TreeGrafter"/>
</dbReference>
<dbReference type="PANTHER" id="PTHR13932">
    <property type="entry name" value="COPROPORPHYRINIGEN III OXIDASE"/>
    <property type="match status" value="1"/>
</dbReference>
<keyword evidence="6" id="KW-0560">Oxidoreductase</keyword>
<dbReference type="SMART" id="SM00729">
    <property type="entry name" value="Elp3"/>
    <property type="match status" value="1"/>
</dbReference>
<dbReference type="SFLD" id="SFLDS00029">
    <property type="entry name" value="Radical_SAM"/>
    <property type="match status" value="1"/>
</dbReference>
<evidence type="ECO:0000256" key="1">
    <source>
        <dbReference type="ARBA" id="ARBA00022691"/>
    </source>
</evidence>
<dbReference type="InterPro" id="IPR034505">
    <property type="entry name" value="Coproporphyrinogen-III_oxidase"/>
</dbReference>
<gene>
    <name evidence="6" type="primary">hemZ</name>
    <name evidence="6" type="ORF">BEI61_04975</name>
</gene>